<dbReference type="CDD" id="cd06461">
    <property type="entry name" value="M2_ACE"/>
    <property type="match status" value="1"/>
</dbReference>
<name>A0ABN7AZ06_9HEMI</name>
<evidence type="ECO:0000256" key="1">
    <source>
        <dbReference type="ARBA" id="ARBA00008139"/>
    </source>
</evidence>
<evidence type="ECO:0000313" key="8">
    <source>
        <dbReference type="EMBL" id="BES97405.1"/>
    </source>
</evidence>
<dbReference type="InterPro" id="IPR001548">
    <property type="entry name" value="Peptidase_M2"/>
</dbReference>
<dbReference type="Pfam" id="PF01401">
    <property type="entry name" value="Peptidase_M2"/>
    <property type="match status" value="1"/>
</dbReference>
<evidence type="ECO:0000256" key="4">
    <source>
        <dbReference type="ARBA" id="ARBA00023180"/>
    </source>
</evidence>
<dbReference type="EMBL" id="AP028916">
    <property type="protein sequence ID" value="BES97405.1"/>
    <property type="molecule type" value="Genomic_DNA"/>
</dbReference>
<comment type="similarity">
    <text evidence="1 5 6">Belongs to the peptidase M2 family.</text>
</comment>
<evidence type="ECO:0000256" key="5">
    <source>
        <dbReference type="PROSITE-ProRule" id="PRU01355"/>
    </source>
</evidence>
<keyword evidence="6" id="KW-0482">Metalloprotease</keyword>
<dbReference type="PANTHER" id="PTHR10514">
    <property type="entry name" value="ANGIOTENSIN-CONVERTING ENZYME"/>
    <property type="match status" value="1"/>
</dbReference>
<keyword evidence="6" id="KW-0121">Carboxypeptidase</keyword>
<keyword evidence="6" id="KW-0645">Protease</keyword>
<proteinExistence type="inferred from homology"/>
<accession>A0ABN7AZ06</accession>
<dbReference type="PANTHER" id="PTHR10514:SF27">
    <property type="entry name" value="ANGIOTENSIN-CONVERTING ENZYME"/>
    <property type="match status" value="1"/>
</dbReference>
<dbReference type="PROSITE" id="PS52011">
    <property type="entry name" value="PEPTIDASE_M2"/>
    <property type="match status" value="1"/>
</dbReference>
<organism evidence="8 9">
    <name type="scientific">Nesidiocoris tenuis</name>
    <dbReference type="NCBI Taxonomy" id="355587"/>
    <lineage>
        <taxon>Eukaryota</taxon>
        <taxon>Metazoa</taxon>
        <taxon>Ecdysozoa</taxon>
        <taxon>Arthropoda</taxon>
        <taxon>Hexapoda</taxon>
        <taxon>Insecta</taxon>
        <taxon>Pterygota</taxon>
        <taxon>Neoptera</taxon>
        <taxon>Paraneoptera</taxon>
        <taxon>Hemiptera</taxon>
        <taxon>Heteroptera</taxon>
        <taxon>Panheteroptera</taxon>
        <taxon>Cimicomorpha</taxon>
        <taxon>Miridae</taxon>
        <taxon>Dicyphina</taxon>
        <taxon>Nesidiocoris</taxon>
    </lineage>
</organism>
<feature type="chain" id="PRO_5046964823" description="Angiotensin-converting enzyme" evidence="7">
    <location>
        <begin position="19"/>
        <end position="587"/>
    </location>
</feature>
<dbReference type="Proteomes" id="UP001307889">
    <property type="component" value="Chromosome 8"/>
</dbReference>
<feature type="signal peptide" evidence="7">
    <location>
        <begin position="1"/>
        <end position="18"/>
    </location>
</feature>
<evidence type="ECO:0000256" key="7">
    <source>
        <dbReference type="SAM" id="SignalP"/>
    </source>
</evidence>
<sequence>MYIAIVLIIAASAHSLAANPVSISKWFDEMNKELGKIRQVSSEKSWNSMIGAEDTGPPAQNIVAVKTQWREDRCKEALSIPNDLMTTSQKRMVYLLCRGPRYTPQTASASFQLQNELGRLYETSRACLGDLGCLRAEPELDVLMRKTRDPNVRLAAWTGLRDAIGPPSQASFANLIKNENHAAAAAGYTDIGQCWREELETPDLEKVVDDLNKAVTPFYKLLHGFVRFHLSRYYGERLVQLNGTIPAHLLGNMWSNSWDSLLNLITPHDLGLDEAIRHKFPTVTAMLKTAESYYASLGFPLMSETFWSESSVTETNATDSTCHGTAADMFRPGDVRMLLCTHVDWEDFYIIHHEMGHLHYFMAYDRQPTIFKEGANSAFQETIGDTVMLSVASPSNLRRLGILTNITDEIDMTLLLKIALNKIPQLPYGLSLDKWRWDIMASKVYPNEYNELWWKYRANYQGIHSPVPRGAQHLDPMSKFHVADNTPYIRYFLSGFLQFQILDVLCENVIGKDEPLHHCDLHGNQEAGMRLRAFMEKGQSKLWSEALEEFSNGKYKTVTAEPLLRYFAPLTNYLANRMNHLEIPTGW</sequence>
<dbReference type="SUPFAM" id="SSF55486">
    <property type="entry name" value="Metalloproteases ('zincins'), catalytic domain"/>
    <property type="match status" value="1"/>
</dbReference>
<keyword evidence="3 5" id="KW-1015">Disulfide bond</keyword>
<keyword evidence="9" id="KW-1185">Reference proteome</keyword>
<comment type="caution">
    <text evidence="5">Lacks conserved residue(s) required for the propagation of feature annotation.</text>
</comment>
<evidence type="ECO:0000256" key="6">
    <source>
        <dbReference type="RuleBase" id="RU361144"/>
    </source>
</evidence>
<keyword evidence="6" id="KW-0862">Zinc</keyword>
<evidence type="ECO:0000256" key="2">
    <source>
        <dbReference type="ARBA" id="ARBA00022729"/>
    </source>
</evidence>
<keyword evidence="6" id="KW-0479">Metal-binding</keyword>
<dbReference type="EC" id="3.4.-.-" evidence="6"/>
<feature type="disulfide bond" evidence="5">
    <location>
        <begin position="322"/>
        <end position="340"/>
    </location>
</feature>
<comment type="cofactor">
    <cofactor evidence="6">
        <name>Zn(2+)</name>
        <dbReference type="ChEBI" id="CHEBI:29105"/>
    </cofactor>
    <text evidence="6">Binds 1 zinc ion per subunit.</text>
</comment>
<protein>
    <recommendedName>
        <fullName evidence="6">Angiotensin-converting enzyme</fullName>
        <ecNumber evidence="6">3.4.-.-</ecNumber>
    </recommendedName>
</protein>
<gene>
    <name evidence="8" type="ORF">NTJ_10216</name>
</gene>
<evidence type="ECO:0000313" key="9">
    <source>
        <dbReference type="Proteomes" id="UP001307889"/>
    </source>
</evidence>
<keyword evidence="2 7" id="KW-0732">Signal</keyword>
<keyword evidence="6" id="KW-0378">Hydrolase</keyword>
<dbReference type="PRINTS" id="PR00791">
    <property type="entry name" value="PEPDIPTASEA"/>
</dbReference>
<reference evidence="8 9" key="1">
    <citation type="submission" date="2023-09" db="EMBL/GenBank/DDBJ databases">
        <title>Nesidiocoris tenuis whole genome shotgun sequence.</title>
        <authorList>
            <person name="Shibata T."/>
            <person name="Shimoda M."/>
            <person name="Kobayashi T."/>
            <person name="Uehara T."/>
        </authorList>
    </citation>
    <scope>NUCLEOTIDE SEQUENCE [LARGE SCALE GENOMIC DNA]</scope>
    <source>
        <strain evidence="8 9">Japan</strain>
    </source>
</reference>
<keyword evidence="4 6" id="KW-0325">Glycoprotein</keyword>
<evidence type="ECO:0000256" key="3">
    <source>
        <dbReference type="ARBA" id="ARBA00023157"/>
    </source>
</evidence>